<keyword evidence="1" id="KW-0663">Pyridoxal phosphate</keyword>
<dbReference type="Proteomes" id="UP000050795">
    <property type="component" value="Unassembled WGS sequence"/>
</dbReference>
<dbReference type="SUPFAM" id="SSF53383">
    <property type="entry name" value="PLP-dependent transferases"/>
    <property type="match status" value="1"/>
</dbReference>
<evidence type="ECO:0000256" key="1">
    <source>
        <dbReference type="ARBA" id="ARBA00022898"/>
    </source>
</evidence>
<reference evidence="3" key="2">
    <citation type="submission" date="2023-11" db="UniProtKB">
        <authorList>
            <consortium name="WormBaseParasite"/>
        </authorList>
    </citation>
    <scope>IDENTIFICATION</scope>
</reference>
<sequence>MHIESEKCFHGSDAQSFHHIFHTLPNKPTSDLSKSLLHTFSRVISSSSSSNYFNNATNNASVSSGIMAYINESTIGIDQVFRGPYGDRRVVYCDWTASGRSLSFIEDFIRAEVLPMYGNTHTTTSLNSLQTTMFRHQAREIIRNSVGASEEDAVIFVGSGCTGAIHKLIHNLHLEKPPVM</sequence>
<dbReference type="AlphaFoldDB" id="A0AA85IUA9"/>
<dbReference type="PANTHER" id="PTHR43586:SF8">
    <property type="entry name" value="CYSTEINE DESULFURASE 1, CHLOROPLASTIC"/>
    <property type="match status" value="1"/>
</dbReference>
<dbReference type="WBParaSite" id="TREG1_105780.1">
    <property type="protein sequence ID" value="TREG1_105780.1"/>
    <property type="gene ID" value="TREG1_105780"/>
</dbReference>
<reference evidence="2" key="1">
    <citation type="submission" date="2022-06" db="EMBL/GenBank/DDBJ databases">
        <authorList>
            <person name="Berger JAMES D."/>
            <person name="Berger JAMES D."/>
        </authorList>
    </citation>
    <scope>NUCLEOTIDE SEQUENCE [LARGE SCALE GENOMIC DNA]</scope>
</reference>
<dbReference type="PANTHER" id="PTHR43586">
    <property type="entry name" value="CYSTEINE DESULFURASE"/>
    <property type="match status" value="1"/>
</dbReference>
<organism evidence="2 3">
    <name type="scientific">Trichobilharzia regenti</name>
    <name type="common">Nasal bird schistosome</name>
    <dbReference type="NCBI Taxonomy" id="157069"/>
    <lineage>
        <taxon>Eukaryota</taxon>
        <taxon>Metazoa</taxon>
        <taxon>Spiralia</taxon>
        <taxon>Lophotrochozoa</taxon>
        <taxon>Platyhelminthes</taxon>
        <taxon>Trematoda</taxon>
        <taxon>Digenea</taxon>
        <taxon>Strigeidida</taxon>
        <taxon>Schistosomatoidea</taxon>
        <taxon>Schistosomatidae</taxon>
        <taxon>Trichobilharzia</taxon>
    </lineage>
</organism>
<accession>A0AA85IUA9</accession>
<proteinExistence type="predicted"/>
<protein>
    <recommendedName>
        <fullName evidence="4">Aminotransferase class V domain-containing protein</fullName>
    </recommendedName>
</protein>
<evidence type="ECO:0000313" key="3">
    <source>
        <dbReference type="WBParaSite" id="TREG1_105780.1"/>
    </source>
</evidence>
<evidence type="ECO:0000313" key="2">
    <source>
        <dbReference type="Proteomes" id="UP000050795"/>
    </source>
</evidence>
<dbReference type="InterPro" id="IPR015424">
    <property type="entry name" value="PyrdxlP-dep_Trfase"/>
</dbReference>
<evidence type="ECO:0008006" key="4">
    <source>
        <dbReference type="Google" id="ProtNLM"/>
    </source>
</evidence>
<name>A0AA85IUA9_TRIRE</name>
<keyword evidence="2" id="KW-1185">Reference proteome</keyword>
<dbReference type="InterPro" id="IPR015421">
    <property type="entry name" value="PyrdxlP-dep_Trfase_major"/>
</dbReference>
<dbReference type="Gene3D" id="3.40.640.10">
    <property type="entry name" value="Type I PLP-dependent aspartate aminotransferase-like (Major domain)"/>
    <property type="match status" value="1"/>
</dbReference>